<organism evidence="1 2">
    <name type="scientific">Ruegeria pomeroyi</name>
    <dbReference type="NCBI Taxonomy" id="89184"/>
    <lineage>
        <taxon>Bacteria</taxon>
        <taxon>Pseudomonadati</taxon>
        <taxon>Pseudomonadota</taxon>
        <taxon>Alphaproteobacteria</taxon>
        <taxon>Rhodobacterales</taxon>
        <taxon>Roseobacteraceae</taxon>
        <taxon>Ruegeria</taxon>
    </lineage>
</organism>
<dbReference type="EMBL" id="JABXIY010000027">
    <property type="protein sequence ID" value="NVK97446.1"/>
    <property type="molecule type" value="Genomic_DNA"/>
</dbReference>
<sequence>MFAPSGWISLYEVFYLISAAFRERGRIGQYNFTGDENFEVTWLFIQETPEVAVCLPNGTVLPASRTLVLPEDHFDNLNEHIDLMIGTVGSAHSPRHQEVSISKEELRLRYGPFLHLPIIFQKKDFDEFFDELDKAPEHFLDSSRPTTEYSDSVKDLSPRRLAGEIVALFDSNALTKFDDVKRSLAPTHSVRQFRFAWNLARELRPAISRPGRKPAANKS</sequence>
<evidence type="ECO:0000313" key="1">
    <source>
        <dbReference type="EMBL" id="NVK97446.1"/>
    </source>
</evidence>
<dbReference type="RefSeq" id="WP_144083991.1">
    <property type="nucleotide sequence ID" value="NZ_CP076685.1"/>
</dbReference>
<proteinExistence type="predicted"/>
<evidence type="ECO:0000313" key="2">
    <source>
        <dbReference type="Proteomes" id="UP000565723"/>
    </source>
</evidence>
<protein>
    <submittedName>
        <fullName evidence="1">Uncharacterized protein</fullName>
    </submittedName>
</protein>
<gene>
    <name evidence="1" type="ORF">HW564_10985</name>
</gene>
<comment type="caution">
    <text evidence="1">The sequence shown here is derived from an EMBL/GenBank/DDBJ whole genome shotgun (WGS) entry which is preliminary data.</text>
</comment>
<dbReference type="AlphaFoldDB" id="A0A850LHF8"/>
<accession>A0A850LHF8</accession>
<reference evidence="1 2" key="1">
    <citation type="journal article" date="2020" name="Proc. Natl. Acad. Sci. U.S.A.">
        <title>Ecological drivers of bacterial community assembly in synthetic phycospheres.</title>
        <authorList>
            <person name="Fu H."/>
            <person name="Uchimiya M."/>
            <person name="Gore J."/>
            <person name="Moran M.A."/>
        </authorList>
    </citation>
    <scope>NUCLEOTIDE SEQUENCE [LARGE SCALE GENOMIC DNA]</scope>
    <source>
        <strain evidence="1">HF-Din03</strain>
    </source>
</reference>
<dbReference type="Proteomes" id="UP000565723">
    <property type="component" value="Unassembled WGS sequence"/>
</dbReference>
<name>A0A850LHF8_9RHOB</name>